<evidence type="ECO:0000256" key="3">
    <source>
        <dbReference type="ARBA" id="ARBA00006873"/>
    </source>
</evidence>
<dbReference type="PROSITE" id="PS50873">
    <property type="entry name" value="PEROXIDASE_4"/>
    <property type="match status" value="1"/>
</dbReference>
<dbReference type="PANTHER" id="PTHR31388">
    <property type="entry name" value="PEROXIDASE 72-RELATED"/>
    <property type="match status" value="1"/>
</dbReference>
<evidence type="ECO:0000256" key="4">
    <source>
        <dbReference type="ARBA" id="ARBA00022559"/>
    </source>
</evidence>
<comment type="subcellular location">
    <subcellularLocation>
        <location evidence="2">Secreted</location>
    </subcellularLocation>
</comment>
<dbReference type="Gene3D" id="1.10.520.10">
    <property type="match status" value="1"/>
</dbReference>
<evidence type="ECO:0000256" key="2">
    <source>
        <dbReference type="ARBA" id="ARBA00004613"/>
    </source>
</evidence>
<dbReference type="GO" id="GO:0020037">
    <property type="term" value="F:heme binding"/>
    <property type="evidence" value="ECO:0007669"/>
    <property type="project" value="InterPro"/>
</dbReference>
<dbReference type="GO" id="GO:0005576">
    <property type="term" value="C:extracellular region"/>
    <property type="evidence" value="ECO:0007669"/>
    <property type="project" value="UniProtKB-SubCell"/>
</dbReference>
<reference evidence="14" key="1">
    <citation type="journal article" date="2012" name="Nat. Biotechnol.">
        <title>Reference genome sequence of the model plant Setaria.</title>
        <authorList>
            <person name="Bennetzen J.L."/>
            <person name="Schmutz J."/>
            <person name="Wang H."/>
            <person name="Percifield R."/>
            <person name="Hawkins J."/>
            <person name="Pontaroli A.C."/>
            <person name="Estep M."/>
            <person name="Feng L."/>
            <person name="Vaughn J.N."/>
            <person name="Grimwood J."/>
            <person name="Jenkins J."/>
            <person name="Barry K."/>
            <person name="Lindquist E."/>
            <person name="Hellsten U."/>
            <person name="Deshpande S."/>
            <person name="Wang X."/>
            <person name="Wu X."/>
            <person name="Mitros T."/>
            <person name="Triplett J."/>
            <person name="Yang X."/>
            <person name="Ye C.Y."/>
            <person name="Mauro-Herrera M."/>
            <person name="Wang L."/>
            <person name="Li P."/>
            <person name="Sharma M."/>
            <person name="Sharma R."/>
            <person name="Ronald P.C."/>
            <person name="Panaud O."/>
            <person name="Kellogg E.A."/>
            <person name="Brutnell T.P."/>
            <person name="Doust A.N."/>
            <person name="Tuskan G.A."/>
            <person name="Rokhsar D."/>
            <person name="Devos K.M."/>
        </authorList>
    </citation>
    <scope>NUCLEOTIDE SEQUENCE [LARGE SCALE GENOMIC DNA]</scope>
    <source>
        <strain evidence="14">Yugu1</strain>
    </source>
</reference>
<accession>A0A368Q1X6</accession>
<sequence>MSIITSEKTGVPNANSLRGFEVIDAIKAELERECPGQSPTLTSSPSLPVTPSWCWEVEAVRKDGRTVILQGANVNLPASTSGVATFVQNFRNVSLSAKDMVDLSGTHTIGKNFAESMPAQDYKTCMAGGVAAASLPPAASPPPST</sequence>
<dbReference type="AlphaFoldDB" id="A0A368Q1X6"/>
<comment type="catalytic activity">
    <reaction evidence="1">
        <text>2 a phenolic donor + H2O2 = 2 a phenolic radical donor + 2 H2O</text>
        <dbReference type="Rhea" id="RHEA:56136"/>
        <dbReference type="ChEBI" id="CHEBI:15377"/>
        <dbReference type="ChEBI" id="CHEBI:16240"/>
        <dbReference type="ChEBI" id="CHEBI:139520"/>
        <dbReference type="ChEBI" id="CHEBI:139521"/>
        <dbReference type="EC" id="1.11.1.7"/>
    </reaction>
</comment>
<feature type="binding site" evidence="12">
    <location>
        <position position="108"/>
    </location>
    <ligand>
        <name>Ca(2+)</name>
        <dbReference type="ChEBI" id="CHEBI:29108"/>
        <label>2</label>
    </ligand>
</feature>
<dbReference type="GO" id="GO:0042744">
    <property type="term" value="P:hydrogen peroxide catabolic process"/>
    <property type="evidence" value="ECO:0007669"/>
    <property type="project" value="UniProtKB-KW"/>
</dbReference>
<dbReference type="Pfam" id="PF00141">
    <property type="entry name" value="peroxidase"/>
    <property type="match status" value="1"/>
</dbReference>
<organism evidence="14">
    <name type="scientific">Setaria italica</name>
    <name type="common">Foxtail millet</name>
    <name type="synonym">Panicum italicum</name>
    <dbReference type="NCBI Taxonomy" id="4555"/>
    <lineage>
        <taxon>Eukaryota</taxon>
        <taxon>Viridiplantae</taxon>
        <taxon>Streptophyta</taxon>
        <taxon>Embryophyta</taxon>
        <taxon>Tracheophyta</taxon>
        <taxon>Spermatophyta</taxon>
        <taxon>Magnoliopsida</taxon>
        <taxon>Liliopsida</taxon>
        <taxon>Poales</taxon>
        <taxon>Poaceae</taxon>
        <taxon>PACMAD clade</taxon>
        <taxon>Panicoideae</taxon>
        <taxon>Panicodae</taxon>
        <taxon>Paniceae</taxon>
        <taxon>Cenchrinae</taxon>
        <taxon>Setaria</taxon>
    </lineage>
</organism>
<dbReference type="PROSITE" id="PS00435">
    <property type="entry name" value="PEROXIDASE_1"/>
    <property type="match status" value="1"/>
</dbReference>
<name>A0A368Q1X6_SETIT</name>
<dbReference type="InterPro" id="IPR019793">
    <property type="entry name" value="Peroxidases_heam-ligand_BS"/>
</dbReference>
<reference evidence="14" key="2">
    <citation type="submission" date="2015-07" db="EMBL/GenBank/DDBJ databases">
        <authorList>
            <person name="Noorani M."/>
        </authorList>
    </citation>
    <scope>NUCLEOTIDE SEQUENCE</scope>
    <source>
        <strain evidence="14">Yugu1</strain>
    </source>
</reference>
<comment type="cofactor">
    <cofactor evidence="12">
        <name>Ca(2+)</name>
        <dbReference type="ChEBI" id="CHEBI:29108"/>
    </cofactor>
    <text evidence="12">Binds 2 calcium ions per subunit.</text>
</comment>
<feature type="binding site" evidence="12">
    <location>
        <position position="7"/>
    </location>
    <ligand>
        <name>Ca(2+)</name>
        <dbReference type="ChEBI" id="CHEBI:29108"/>
        <label>1</label>
    </ligand>
</feature>
<keyword evidence="8" id="KW-0560">Oxidoreductase</keyword>
<dbReference type="GO" id="GO:0140825">
    <property type="term" value="F:lactoperoxidase activity"/>
    <property type="evidence" value="ECO:0007669"/>
    <property type="project" value="UniProtKB-EC"/>
</dbReference>
<evidence type="ECO:0000256" key="9">
    <source>
        <dbReference type="ARBA" id="ARBA00023004"/>
    </source>
</evidence>
<dbReference type="OrthoDB" id="2113341at2759"/>
<comment type="cofactor">
    <cofactor evidence="12">
        <name>heme b</name>
        <dbReference type="ChEBI" id="CHEBI:60344"/>
    </cofactor>
    <text evidence="12">Binds 1 heme b (iron(II)-protoporphyrin IX) group per subunit.</text>
</comment>
<evidence type="ECO:0000256" key="12">
    <source>
        <dbReference type="PIRSR" id="PIRSR600823-3"/>
    </source>
</evidence>
<feature type="binding site" evidence="11">
    <location>
        <position position="77"/>
    </location>
    <ligand>
        <name>substrate</name>
    </ligand>
</feature>
<proteinExistence type="inferred from homology"/>
<dbReference type="InterPro" id="IPR010255">
    <property type="entry name" value="Haem_peroxidase_sf"/>
</dbReference>
<keyword evidence="4" id="KW-0575">Peroxidase</keyword>
<evidence type="ECO:0000259" key="13">
    <source>
        <dbReference type="PROSITE" id="PS50873"/>
    </source>
</evidence>
<evidence type="ECO:0000256" key="7">
    <source>
        <dbReference type="ARBA" id="ARBA00022837"/>
    </source>
</evidence>
<keyword evidence="5" id="KW-0349">Heme</keyword>
<keyword evidence="10" id="KW-0376">Hydrogen peroxide</keyword>
<keyword evidence="6 12" id="KW-0479">Metal-binding</keyword>
<dbReference type="GO" id="GO:0006979">
    <property type="term" value="P:response to oxidative stress"/>
    <property type="evidence" value="ECO:0007669"/>
    <property type="project" value="InterPro"/>
</dbReference>
<feature type="domain" description="Plant heme peroxidase family profile" evidence="13">
    <location>
        <begin position="1"/>
        <end position="145"/>
    </location>
</feature>
<evidence type="ECO:0000256" key="5">
    <source>
        <dbReference type="ARBA" id="ARBA00022617"/>
    </source>
</evidence>
<keyword evidence="7 12" id="KW-0106">Calcium</keyword>
<evidence type="ECO:0000256" key="10">
    <source>
        <dbReference type="ARBA" id="ARBA00023324"/>
    </source>
</evidence>
<dbReference type="STRING" id="4555.A0A368Q1X6"/>
<keyword evidence="9 12" id="KW-0408">Iron</keyword>
<evidence type="ECO:0000313" key="14">
    <source>
        <dbReference type="EMBL" id="RCV12046.1"/>
    </source>
</evidence>
<evidence type="ECO:0000256" key="8">
    <source>
        <dbReference type="ARBA" id="ARBA00023002"/>
    </source>
</evidence>
<evidence type="ECO:0000256" key="11">
    <source>
        <dbReference type="PIRSR" id="PIRSR600823-2"/>
    </source>
</evidence>
<dbReference type="InterPro" id="IPR002016">
    <property type="entry name" value="Haem_peroxidase"/>
</dbReference>
<dbReference type="SUPFAM" id="SSF48113">
    <property type="entry name" value="Heme-dependent peroxidases"/>
    <property type="match status" value="1"/>
</dbReference>
<dbReference type="InterPro" id="IPR000823">
    <property type="entry name" value="Peroxidase_pln"/>
</dbReference>
<protein>
    <recommendedName>
        <fullName evidence="13">Plant heme peroxidase family profile domain-containing protein</fullName>
    </recommendedName>
</protein>
<dbReference type="PANTHER" id="PTHR31388:SF28">
    <property type="entry name" value="PEROXIDASE 40"/>
    <property type="match status" value="1"/>
</dbReference>
<evidence type="ECO:0000256" key="1">
    <source>
        <dbReference type="ARBA" id="ARBA00000189"/>
    </source>
</evidence>
<dbReference type="PRINTS" id="PR00461">
    <property type="entry name" value="PLPEROXIDASE"/>
</dbReference>
<dbReference type="GO" id="GO:0046872">
    <property type="term" value="F:metal ion binding"/>
    <property type="evidence" value="ECO:0007669"/>
    <property type="project" value="UniProtKB-KW"/>
</dbReference>
<feature type="binding site" description="axial binding residue" evidence="12">
    <location>
        <position position="107"/>
    </location>
    <ligand>
        <name>heme b</name>
        <dbReference type="ChEBI" id="CHEBI:60344"/>
    </ligand>
    <ligandPart>
        <name>Fe</name>
        <dbReference type="ChEBI" id="CHEBI:18248"/>
    </ligandPart>
</feature>
<dbReference type="EMBL" id="CM003529">
    <property type="protein sequence ID" value="RCV12046.1"/>
    <property type="molecule type" value="Genomic_DNA"/>
</dbReference>
<gene>
    <name evidence="14" type="ORF">SETIT_2G236700v2</name>
</gene>
<evidence type="ECO:0000256" key="6">
    <source>
        <dbReference type="ARBA" id="ARBA00022723"/>
    </source>
</evidence>
<comment type="similarity">
    <text evidence="3">Belongs to the peroxidase family. Ascorbate peroxidase subfamily.</text>
</comment>